<dbReference type="EMBL" id="MAEI02000001">
    <property type="protein sequence ID" value="MEO1782683.1"/>
    <property type="molecule type" value="Genomic_DNA"/>
</dbReference>
<reference evidence="9" key="1">
    <citation type="submission" date="2016-06" db="EMBL/GenBank/DDBJ databases">
        <title>Four novel species of enterococci isolated from chicken manure.</title>
        <authorList>
            <person name="Van Tyne D."/>
        </authorList>
    </citation>
    <scope>NUCLEOTIDE SEQUENCE [LARGE SCALE GENOMIC DNA]</scope>
    <source>
        <strain evidence="9">JM9A</strain>
    </source>
</reference>
<feature type="transmembrane region" description="Helical" evidence="6">
    <location>
        <begin position="179"/>
        <end position="204"/>
    </location>
</feature>
<keyword evidence="5 6" id="KW-0472">Membrane</keyword>
<sequence length="419" mass="45693">MSKFWVIAGDVYKKNVKSLSFAILILAPFLFGAFFWVINNMASGSDLNKVGVVANQTQVAEAFTQMKEGDYQFVAVADQKEAEKQLQAEKIDAYLTLEVTDDKVAGTLYSESSVGNTLQMTIQQLLNSVQRSARSQALGLTAAEVAQLDTPATFTTQKISFNEAGEVEDKDDYSDLQSVVAMVATILLLVFIMTYASIIAQEIASEKGTRIMEVILSSTKAQTHYYGKLAGVLLVALTQMVIYALMAVFGWQKFKDMEVVQQFIGNVSVEKLFGPFLIFTVIFVLLGILIYSVLAALCGSLVNKAEDTAKAIVPVTYLSMAGYFVAYLLGLMDPHSAVLKVTSYIPFFSSFSMPVRLASDTATVGNAVVSVIILAIVTLFMMLVSAGLYKSNVLVYNDNGFIASLKQSIVLLKNNHKKA</sequence>
<feature type="transmembrane region" description="Helical" evidence="6">
    <location>
        <begin position="311"/>
        <end position="331"/>
    </location>
</feature>
<keyword evidence="9" id="KW-1185">Reference proteome</keyword>
<dbReference type="Pfam" id="PF12698">
    <property type="entry name" value="ABC2_membrane_3"/>
    <property type="match status" value="1"/>
</dbReference>
<name>A0ABV0F3P5_9ENTE</name>
<feature type="transmembrane region" description="Helical" evidence="6">
    <location>
        <begin position="225"/>
        <end position="252"/>
    </location>
</feature>
<feature type="domain" description="ABC-2 type transporter transmembrane" evidence="7">
    <location>
        <begin position="22"/>
        <end position="385"/>
    </location>
</feature>
<keyword evidence="4 6" id="KW-1133">Transmembrane helix</keyword>
<dbReference type="InterPro" id="IPR051449">
    <property type="entry name" value="ABC-2_transporter_component"/>
</dbReference>
<dbReference type="Gene3D" id="3.40.190.10">
    <property type="entry name" value="Periplasmic binding protein-like II"/>
    <property type="match status" value="1"/>
</dbReference>
<comment type="caution">
    <text evidence="8">The sequence shown here is derived from an EMBL/GenBank/DDBJ whole genome shotgun (WGS) entry which is preliminary data.</text>
</comment>
<evidence type="ECO:0000259" key="7">
    <source>
        <dbReference type="Pfam" id="PF12698"/>
    </source>
</evidence>
<evidence type="ECO:0000313" key="8">
    <source>
        <dbReference type="EMBL" id="MEO1782683.1"/>
    </source>
</evidence>
<keyword evidence="3 6" id="KW-0812">Transmembrane</keyword>
<dbReference type="Proteomes" id="UP001429357">
    <property type="component" value="Unassembled WGS sequence"/>
</dbReference>
<dbReference type="InterPro" id="IPR013525">
    <property type="entry name" value="ABC2_TM"/>
</dbReference>
<accession>A0ABV0F3P5</accession>
<gene>
    <name evidence="8" type="ORF">BAU18_002298</name>
</gene>
<dbReference type="PANTHER" id="PTHR30294">
    <property type="entry name" value="MEMBRANE COMPONENT OF ABC TRANSPORTER YHHJ-RELATED"/>
    <property type="match status" value="1"/>
</dbReference>
<evidence type="ECO:0000313" key="9">
    <source>
        <dbReference type="Proteomes" id="UP001429357"/>
    </source>
</evidence>
<reference evidence="8 9" key="2">
    <citation type="submission" date="2024-02" db="EMBL/GenBank/DDBJ databases">
        <title>The Genome Sequence of Enterococcus diestrammenae JM9A.</title>
        <authorList>
            <person name="Earl A."/>
            <person name="Manson A."/>
            <person name="Gilmore M."/>
            <person name="Sanders J."/>
            <person name="Shea T."/>
            <person name="Howe W."/>
            <person name="Livny J."/>
            <person name="Cuomo C."/>
            <person name="Neafsey D."/>
            <person name="Birren B."/>
        </authorList>
    </citation>
    <scope>NUCLEOTIDE SEQUENCE [LARGE SCALE GENOMIC DNA]</scope>
    <source>
        <strain evidence="8 9">JM9A</strain>
    </source>
</reference>
<dbReference type="PANTHER" id="PTHR30294:SF29">
    <property type="entry name" value="MULTIDRUG ABC TRANSPORTER PERMEASE YBHS-RELATED"/>
    <property type="match status" value="1"/>
</dbReference>
<protein>
    <submittedName>
        <fullName evidence="8">ABC-2 type transport system permease</fullName>
    </submittedName>
</protein>
<evidence type="ECO:0000256" key="3">
    <source>
        <dbReference type="ARBA" id="ARBA00022692"/>
    </source>
</evidence>
<evidence type="ECO:0000256" key="2">
    <source>
        <dbReference type="ARBA" id="ARBA00022475"/>
    </source>
</evidence>
<evidence type="ECO:0000256" key="6">
    <source>
        <dbReference type="SAM" id="Phobius"/>
    </source>
</evidence>
<feature type="transmembrane region" description="Helical" evidence="6">
    <location>
        <begin position="367"/>
        <end position="389"/>
    </location>
</feature>
<comment type="subcellular location">
    <subcellularLocation>
        <location evidence="1">Cell membrane</location>
        <topology evidence="1">Multi-pass membrane protein</topology>
    </subcellularLocation>
</comment>
<feature type="transmembrane region" description="Helical" evidence="6">
    <location>
        <begin position="21"/>
        <end position="38"/>
    </location>
</feature>
<organism evidence="8 9">
    <name type="scientific">Enterococcus diestrammenae</name>
    <dbReference type="NCBI Taxonomy" id="1155073"/>
    <lineage>
        <taxon>Bacteria</taxon>
        <taxon>Bacillati</taxon>
        <taxon>Bacillota</taxon>
        <taxon>Bacilli</taxon>
        <taxon>Lactobacillales</taxon>
        <taxon>Enterococcaceae</taxon>
        <taxon>Enterococcus</taxon>
    </lineage>
</organism>
<evidence type="ECO:0000256" key="5">
    <source>
        <dbReference type="ARBA" id="ARBA00023136"/>
    </source>
</evidence>
<evidence type="ECO:0000256" key="4">
    <source>
        <dbReference type="ARBA" id="ARBA00022989"/>
    </source>
</evidence>
<proteinExistence type="predicted"/>
<keyword evidence="2" id="KW-1003">Cell membrane</keyword>
<dbReference type="RefSeq" id="WP_161869487.1">
    <property type="nucleotide sequence ID" value="NZ_JBMRGR010000001.1"/>
</dbReference>
<feature type="transmembrane region" description="Helical" evidence="6">
    <location>
        <begin position="272"/>
        <end position="299"/>
    </location>
</feature>
<evidence type="ECO:0000256" key="1">
    <source>
        <dbReference type="ARBA" id="ARBA00004651"/>
    </source>
</evidence>